<feature type="coiled-coil region" evidence="1">
    <location>
        <begin position="247"/>
        <end position="305"/>
    </location>
</feature>
<protein>
    <submittedName>
        <fullName evidence="3">ATPase involved in DNA repair</fullName>
    </submittedName>
</protein>
<dbReference type="Gene3D" id="3.40.50.300">
    <property type="entry name" value="P-loop containing nucleotide triphosphate hydrolases"/>
    <property type="match status" value="2"/>
</dbReference>
<keyword evidence="1" id="KW-0175">Coiled coil</keyword>
<feature type="region of interest" description="Disordered" evidence="2">
    <location>
        <begin position="636"/>
        <end position="659"/>
    </location>
</feature>
<dbReference type="SUPFAM" id="SSF52540">
    <property type="entry name" value="P-loop containing nucleoside triphosphate hydrolases"/>
    <property type="match status" value="1"/>
</dbReference>
<dbReference type="AlphaFoldDB" id="A0A1P8UYP9"/>
<dbReference type="STRING" id="1250539.Ga0080574_TMP4188"/>
<feature type="coiled-coil region" evidence="1">
    <location>
        <begin position="687"/>
        <end position="714"/>
    </location>
</feature>
<organism evidence="3 4">
    <name type="scientific">Salipiger abyssi</name>
    <dbReference type="NCBI Taxonomy" id="1250539"/>
    <lineage>
        <taxon>Bacteria</taxon>
        <taxon>Pseudomonadati</taxon>
        <taxon>Pseudomonadota</taxon>
        <taxon>Alphaproteobacteria</taxon>
        <taxon>Rhodobacterales</taxon>
        <taxon>Roseobacteraceae</taxon>
        <taxon>Salipiger</taxon>
    </lineage>
</organism>
<name>A0A1P8UYP9_9RHOB</name>
<feature type="region of interest" description="Disordered" evidence="2">
    <location>
        <begin position="348"/>
        <end position="367"/>
    </location>
</feature>
<feature type="compositionally biased region" description="Basic and acidic residues" evidence="2">
    <location>
        <begin position="349"/>
        <end position="367"/>
    </location>
</feature>
<evidence type="ECO:0000313" key="3">
    <source>
        <dbReference type="EMBL" id="APZ54522.1"/>
    </source>
</evidence>
<evidence type="ECO:0000256" key="2">
    <source>
        <dbReference type="SAM" id="MobiDB-lite"/>
    </source>
</evidence>
<dbReference type="RefSeq" id="WP_076704110.1">
    <property type="nucleotide sequence ID" value="NZ_CP015093.1"/>
</dbReference>
<feature type="compositionally biased region" description="Low complexity" evidence="2">
    <location>
        <begin position="648"/>
        <end position="659"/>
    </location>
</feature>
<accession>A0A1P8UYP9</accession>
<dbReference type="InterPro" id="IPR027417">
    <property type="entry name" value="P-loop_NTPase"/>
</dbReference>
<sequence>MRLRAIRLENVRRFTTPVTVEGIADGLNVLSEPNESGKSTLFDALQALFFKPHGSRDKEVSSLRPHAGGAPEIAVEVETEAGRFTIAKRWFSKAMATVHQGERLVAQSDAAEAWIADLLGGPEGGPSGLIWVRQGVTDLGGGSTREQKAALEARRDLMSSIGEEVEAMTGGRRMDMALARCREELERYASGKTRRPRGPWKEAQDAVAALEAEQAALSTTVDALHEALAERSRSRRALAELEDPDAVAARQARLESAREAMRQAERHAEALETANRRLETAQLTLGTARDRLERFRAAAQEAKEAGALVSETEASAATAAETQAARQKDKDAADTALETAQAALTMAADAHRRAERAQAAREGAERRHELADRIARAEQARATMETASGAMRNGPDAAALRRIEALVAERAAALAARDATATRISMQYAPGKAGTVRRDGEPLPDGMPLPLTRSQRLEIEGIGTLDIQPGDGSANVGGLERAETALRKALDALEVESVENARRAAETRAEASQNFDSAQAVFRSLAPEGLDPLRAALARIPAPDDDGPAADPSETEAALRAAQDAAKLAQAQRDSAAERLADARAEAAKQAAALAGLRDRLRRATEAQSRAGETGEDALTEALQRALAACDAAEAQRDETARNAPDMASARAALQRAQSVDTRARDEIARLTPLLATLDERIARGSGEAVEERLAETEQALATARDDRDRIAHEVAVLSRLESALESARNDARERYFTPVATELKPLLQLLWPEAELTWGQDTLLPHALIRAGAEEPVDILSGGTQEQLALLVRLAFARMLSAAGRPAPVILDDALVFTDDDRIERMFDALHRQAGDLQILVLTCRQRAFRDLGGTALRLEGQRPGGL</sequence>
<dbReference type="PANTHER" id="PTHR41259">
    <property type="entry name" value="DOUBLE-STRAND BREAK REPAIR RAD50 ATPASE, PUTATIVE-RELATED"/>
    <property type="match status" value="1"/>
</dbReference>
<dbReference type="OrthoDB" id="7069379at2"/>
<evidence type="ECO:0000313" key="4">
    <source>
        <dbReference type="Proteomes" id="UP000187059"/>
    </source>
</evidence>
<proteinExistence type="predicted"/>
<keyword evidence="4" id="KW-1185">Reference proteome</keyword>
<dbReference type="PANTHER" id="PTHR41259:SF1">
    <property type="entry name" value="DOUBLE-STRAND BREAK REPAIR RAD50 ATPASE, PUTATIVE-RELATED"/>
    <property type="match status" value="1"/>
</dbReference>
<reference evidence="3 4" key="1">
    <citation type="submission" date="2016-04" db="EMBL/GenBank/DDBJ databases">
        <title>Deep-sea bacteria in the southern Pacific.</title>
        <authorList>
            <person name="Tang K."/>
        </authorList>
    </citation>
    <scope>NUCLEOTIDE SEQUENCE [LARGE SCALE GENOMIC DNA]</scope>
    <source>
        <strain evidence="3 4">JLT2014</strain>
    </source>
</reference>
<dbReference type="Proteomes" id="UP000187059">
    <property type="component" value="Chromosome"/>
</dbReference>
<evidence type="ECO:0000256" key="1">
    <source>
        <dbReference type="SAM" id="Coils"/>
    </source>
</evidence>
<dbReference type="KEGG" id="paby:Ga0080574_TMP4188"/>
<dbReference type="EMBL" id="CP015093">
    <property type="protein sequence ID" value="APZ54522.1"/>
    <property type="molecule type" value="Genomic_DNA"/>
</dbReference>
<gene>
    <name evidence="3" type="ORF">Ga0080574_TMP4188</name>
</gene>